<proteinExistence type="predicted"/>
<feature type="region of interest" description="Disordered" evidence="4">
    <location>
        <begin position="1"/>
        <end position="24"/>
    </location>
</feature>
<feature type="region of interest" description="Disordered" evidence="4">
    <location>
        <begin position="259"/>
        <end position="280"/>
    </location>
</feature>
<feature type="domain" description="IclR-ED" evidence="6">
    <location>
        <begin position="86"/>
        <end position="264"/>
    </location>
</feature>
<dbReference type="InterPro" id="IPR029016">
    <property type="entry name" value="GAF-like_dom_sf"/>
</dbReference>
<evidence type="ECO:0000259" key="5">
    <source>
        <dbReference type="PROSITE" id="PS51077"/>
    </source>
</evidence>
<dbReference type="RefSeq" id="WP_104431169.1">
    <property type="nucleotide sequence ID" value="NZ_PTJD01000001.1"/>
</dbReference>
<dbReference type="Gene3D" id="1.10.10.10">
    <property type="entry name" value="Winged helix-like DNA-binding domain superfamily/Winged helix DNA-binding domain"/>
    <property type="match status" value="1"/>
</dbReference>
<feature type="domain" description="HTH iclR-type" evidence="5">
    <location>
        <begin position="24"/>
        <end position="85"/>
    </location>
</feature>
<dbReference type="GO" id="GO:0003677">
    <property type="term" value="F:DNA binding"/>
    <property type="evidence" value="ECO:0007669"/>
    <property type="project" value="UniProtKB-KW"/>
</dbReference>
<dbReference type="Gene3D" id="3.30.450.40">
    <property type="match status" value="1"/>
</dbReference>
<dbReference type="InterPro" id="IPR014757">
    <property type="entry name" value="Tscrpt_reg_IclR_C"/>
</dbReference>
<dbReference type="GO" id="GO:0045892">
    <property type="term" value="P:negative regulation of DNA-templated transcription"/>
    <property type="evidence" value="ECO:0007669"/>
    <property type="project" value="TreeGrafter"/>
</dbReference>
<dbReference type="SMART" id="SM00346">
    <property type="entry name" value="HTH_ICLR"/>
    <property type="match status" value="1"/>
</dbReference>
<dbReference type="GO" id="GO:0003700">
    <property type="term" value="F:DNA-binding transcription factor activity"/>
    <property type="evidence" value="ECO:0007669"/>
    <property type="project" value="TreeGrafter"/>
</dbReference>
<dbReference type="PROSITE" id="PS51078">
    <property type="entry name" value="ICLR_ED"/>
    <property type="match status" value="1"/>
</dbReference>
<dbReference type="InterPro" id="IPR036390">
    <property type="entry name" value="WH_DNA-bd_sf"/>
</dbReference>
<dbReference type="AlphaFoldDB" id="A0A2S6IWU7"/>
<name>A0A2S6IWU7_9ACTN</name>
<gene>
    <name evidence="7" type="ORF">CLV92_101540</name>
</gene>
<dbReference type="Pfam" id="PF09339">
    <property type="entry name" value="HTH_IclR"/>
    <property type="match status" value="1"/>
</dbReference>
<dbReference type="PROSITE" id="PS51077">
    <property type="entry name" value="HTH_ICLR"/>
    <property type="match status" value="1"/>
</dbReference>
<comment type="caution">
    <text evidence="7">The sequence shown here is derived from an EMBL/GenBank/DDBJ whole genome shotgun (WGS) entry which is preliminary data.</text>
</comment>
<keyword evidence="1" id="KW-0805">Transcription regulation</keyword>
<dbReference type="Proteomes" id="UP000239485">
    <property type="component" value="Unassembled WGS sequence"/>
</dbReference>
<evidence type="ECO:0000256" key="4">
    <source>
        <dbReference type="SAM" id="MobiDB-lite"/>
    </source>
</evidence>
<reference evidence="7 8" key="1">
    <citation type="submission" date="2018-02" db="EMBL/GenBank/DDBJ databases">
        <title>Genomic Encyclopedia of Archaeal and Bacterial Type Strains, Phase II (KMG-II): from individual species to whole genera.</title>
        <authorList>
            <person name="Goeker M."/>
        </authorList>
    </citation>
    <scope>NUCLEOTIDE SEQUENCE [LARGE SCALE GENOMIC DNA]</scope>
    <source>
        <strain evidence="7 8">DSM 22857</strain>
    </source>
</reference>
<dbReference type="SUPFAM" id="SSF55781">
    <property type="entry name" value="GAF domain-like"/>
    <property type="match status" value="1"/>
</dbReference>
<keyword evidence="3" id="KW-0804">Transcription</keyword>
<dbReference type="PANTHER" id="PTHR30136:SF24">
    <property type="entry name" value="HTH-TYPE TRANSCRIPTIONAL REPRESSOR ALLR"/>
    <property type="match status" value="1"/>
</dbReference>
<dbReference type="EMBL" id="PTJD01000001">
    <property type="protein sequence ID" value="PPK98839.1"/>
    <property type="molecule type" value="Genomic_DNA"/>
</dbReference>
<evidence type="ECO:0000256" key="1">
    <source>
        <dbReference type="ARBA" id="ARBA00023015"/>
    </source>
</evidence>
<evidence type="ECO:0000313" key="8">
    <source>
        <dbReference type="Proteomes" id="UP000239485"/>
    </source>
</evidence>
<evidence type="ECO:0000313" key="7">
    <source>
        <dbReference type="EMBL" id="PPK98839.1"/>
    </source>
</evidence>
<dbReference type="SUPFAM" id="SSF46785">
    <property type="entry name" value="Winged helix' DNA-binding domain"/>
    <property type="match status" value="1"/>
</dbReference>
<keyword evidence="8" id="KW-1185">Reference proteome</keyword>
<evidence type="ECO:0000256" key="2">
    <source>
        <dbReference type="ARBA" id="ARBA00023125"/>
    </source>
</evidence>
<sequence>MSAQPLPGGPQPPSPGAGQERTGESLVSRVVRILEAFEAGDTSLTVTEIARRSGLHVATTSRLVAELVAHGLLTRGTDRRVRTGVRLWELAMRASPALSLREAAMPSLEDLHDAVGHHVQLSVLDGDEALFLERLSAPAAVVSLTRIAGRLPLHLASSGWVLLAHGPTDLLERVLSRPLTATTAASVTDPVRLRAELARVRGQGFALCAGLVHPEATGVAVPIRDATGRVIAALSAIVPNDAGAKSVVPALHAASRGVTRRLGAGEAGGRSPVRPAHQHR</sequence>
<dbReference type="InterPro" id="IPR036388">
    <property type="entry name" value="WH-like_DNA-bd_sf"/>
</dbReference>
<dbReference type="Pfam" id="PF01614">
    <property type="entry name" value="IclR_C"/>
    <property type="match status" value="1"/>
</dbReference>
<dbReference type="PANTHER" id="PTHR30136">
    <property type="entry name" value="HELIX-TURN-HELIX TRANSCRIPTIONAL REGULATOR, ICLR FAMILY"/>
    <property type="match status" value="1"/>
</dbReference>
<dbReference type="OrthoDB" id="4068713at2"/>
<organism evidence="7 8">
    <name type="scientific">Kineococcus xinjiangensis</name>
    <dbReference type="NCBI Taxonomy" id="512762"/>
    <lineage>
        <taxon>Bacteria</taxon>
        <taxon>Bacillati</taxon>
        <taxon>Actinomycetota</taxon>
        <taxon>Actinomycetes</taxon>
        <taxon>Kineosporiales</taxon>
        <taxon>Kineosporiaceae</taxon>
        <taxon>Kineococcus</taxon>
    </lineage>
</organism>
<accession>A0A2S6IWU7</accession>
<evidence type="ECO:0000259" key="6">
    <source>
        <dbReference type="PROSITE" id="PS51078"/>
    </source>
</evidence>
<keyword evidence="2 7" id="KW-0238">DNA-binding</keyword>
<dbReference type="InterPro" id="IPR050707">
    <property type="entry name" value="HTH_MetabolicPath_Reg"/>
</dbReference>
<protein>
    <submittedName>
        <fullName evidence="7">DNA-binding IclR family transcriptional regulator</fullName>
    </submittedName>
</protein>
<dbReference type="InterPro" id="IPR005471">
    <property type="entry name" value="Tscrpt_reg_IclR_N"/>
</dbReference>
<evidence type="ECO:0000256" key="3">
    <source>
        <dbReference type="ARBA" id="ARBA00023163"/>
    </source>
</evidence>